<accession>A0A6I4UQV1</accession>
<evidence type="ECO:0000313" key="1">
    <source>
        <dbReference type="EMBL" id="MXP41370.1"/>
    </source>
</evidence>
<dbReference type="Pfam" id="PF10082">
    <property type="entry name" value="BBP2_2"/>
    <property type="match status" value="1"/>
</dbReference>
<dbReference type="Proteomes" id="UP000469159">
    <property type="component" value="Unassembled WGS sequence"/>
</dbReference>
<dbReference type="EMBL" id="WTYK01000003">
    <property type="protein sequence ID" value="MXP41370.1"/>
    <property type="molecule type" value="Genomic_DNA"/>
</dbReference>
<dbReference type="AlphaFoldDB" id="A0A6I4UQV1"/>
<name>A0A6I4UQV1_9SPHN</name>
<dbReference type="InterPro" id="IPR018759">
    <property type="entry name" value="BBP2_2"/>
</dbReference>
<evidence type="ECO:0000313" key="2">
    <source>
        <dbReference type="Proteomes" id="UP000469159"/>
    </source>
</evidence>
<gene>
    <name evidence="1" type="ORF">GRI75_06910</name>
</gene>
<proteinExistence type="predicted"/>
<dbReference type="OrthoDB" id="7398962at2"/>
<dbReference type="RefSeq" id="WP_160746224.1">
    <property type="nucleotide sequence ID" value="NZ_WTYK01000003.1"/>
</dbReference>
<sequence>MSRPTYGQDPRIVTPMEIFDPERGDGIALSGGLTALPYVDADAVYNSNIYNLPANEIDDVVFSLRPTLVVRTTLPRHELSIRGSSEVRRHLDTESEDSEQFEAAARARLDLASRTELTVDAGFRHLIEPRGTAGDFFLTDEPVEFDQKFASVRLQRVGGFVEMTGEAQIAEFDYEDATLNGAPIDLSARDATVRRARVRGSAPTGRNTRVFVEVGGNQVRYERNPAIRNSSGYSLLGGMQVNLTDLLAVEAGVGYLHQKFKDPSVESVGGLNYHLRGEWTPGPTWQVIASADRLVDPSPRDAIPAIVRSSFRLGARKAVSDRLLVSAEAAVVDEDYRSTTLSERRFEVGTRAHYRLTDNVGLIGRLGYRNQNGKGGGRDYNGFAVGLGLRVAL</sequence>
<dbReference type="SUPFAM" id="SSF56935">
    <property type="entry name" value="Porins"/>
    <property type="match status" value="1"/>
</dbReference>
<keyword evidence="2" id="KW-1185">Reference proteome</keyword>
<organism evidence="1 2">
    <name type="scientific">Croceibacterium soli</name>
    <dbReference type="NCBI Taxonomy" id="1739690"/>
    <lineage>
        <taxon>Bacteria</taxon>
        <taxon>Pseudomonadati</taxon>
        <taxon>Pseudomonadota</taxon>
        <taxon>Alphaproteobacteria</taxon>
        <taxon>Sphingomonadales</taxon>
        <taxon>Erythrobacteraceae</taxon>
        <taxon>Croceibacterium</taxon>
    </lineage>
</organism>
<protein>
    <submittedName>
        <fullName evidence="1">Outer membrane beta-barrel protein</fullName>
    </submittedName>
</protein>
<reference evidence="1 2" key="1">
    <citation type="submission" date="2019-12" db="EMBL/GenBank/DDBJ databases">
        <title>Genomic-based taxomic classification of the family Erythrobacteraceae.</title>
        <authorList>
            <person name="Xu L."/>
        </authorList>
    </citation>
    <scope>NUCLEOTIDE SEQUENCE [LARGE SCALE GENOMIC DNA]</scope>
    <source>
        <strain evidence="1 2">MCCC 1K02066</strain>
    </source>
</reference>
<comment type="caution">
    <text evidence="1">The sequence shown here is derived from an EMBL/GenBank/DDBJ whole genome shotgun (WGS) entry which is preliminary data.</text>
</comment>